<feature type="region of interest" description="Disordered" evidence="16">
    <location>
        <begin position="1"/>
        <end position="25"/>
    </location>
</feature>
<keyword evidence="8" id="KW-0808">Transferase</keyword>
<evidence type="ECO:0000256" key="9">
    <source>
        <dbReference type="ARBA" id="ARBA00022737"/>
    </source>
</evidence>
<keyword evidence="5" id="KW-0716">Sensory transduction</keyword>
<dbReference type="GO" id="GO:0005524">
    <property type="term" value="F:ATP binding"/>
    <property type="evidence" value="ECO:0007669"/>
    <property type="project" value="UniProtKB-KW"/>
</dbReference>
<dbReference type="InterPro" id="IPR001610">
    <property type="entry name" value="PAC"/>
</dbReference>
<dbReference type="InterPro" id="IPR013656">
    <property type="entry name" value="PAS_4"/>
</dbReference>
<evidence type="ECO:0000256" key="8">
    <source>
        <dbReference type="ARBA" id="ARBA00022679"/>
    </source>
</evidence>
<dbReference type="FunFam" id="3.30.450.20:FF:000099">
    <property type="entry name" value="Sensory box sensor histidine kinase"/>
    <property type="match status" value="1"/>
</dbReference>
<keyword evidence="4" id="KW-0597">Phosphoprotein</keyword>
<evidence type="ECO:0000259" key="17">
    <source>
        <dbReference type="PROSITE" id="PS50112"/>
    </source>
</evidence>
<dbReference type="Gene3D" id="3.30.565.10">
    <property type="entry name" value="Histidine kinase-like ATPase, C-terminal domain"/>
    <property type="match status" value="1"/>
</dbReference>
<dbReference type="SUPFAM" id="SSF55874">
    <property type="entry name" value="ATPase domain of HSP90 chaperone/DNA topoisomerase II/histidine kinase"/>
    <property type="match status" value="1"/>
</dbReference>
<dbReference type="STRING" id="195913.SAMN04488004_11270"/>
<dbReference type="InterPro" id="IPR036890">
    <property type="entry name" value="HATPase_C_sf"/>
</dbReference>
<proteinExistence type="predicted"/>
<dbReference type="Pfam" id="PF08447">
    <property type="entry name" value="PAS_3"/>
    <property type="match status" value="1"/>
</dbReference>
<keyword evidence="20" id="KW-1185">Reference proteome</keyword>
<dbReference type="PROSITE" id="PS50113">
    <property type="entry name" value="PAC"/>
    <property type="match status" value="1"/>
</dbReference>
<evidence type="ECO:0000256" key="4">
    <source>
        <dbReference type="ARBA" id="ARBA00022553"/>
    </source>
</evidence>
<organism evidence="19 20">
    <name type="scientific">Loktanella salsilacus</name>
    <dbReference type="NCBI Taxonomy" id="195913"/>
    <lineage>
        <taxon>Bacteria</taxon>
        <taxon>Pseudomonadati</taxon>
        <taxon>Pseudomonadota</taxon>
        <taxon>Alphaproteobacteria</taxon>
        <taxon>Rhodobacterales</taxon>
        <taxon>Roseobacteraceae</taxon>
        <taxon>Loktanella</taxon>
    </lineage>
</organism>
<evidence type="ECO:0000256" key="11">
    <source>
        <dbReference type="ARBA" id="ARBA00022777"/>
    </source>
</evidence>
<dbReference type="AlphaFoldDB" id="A0A1I4GED4"/>
<keyword evidence="15" id="KW-0675">Receptor</keyword>
<keyword evidence="3" id="KW-0600">Photoreceptor protein</keyword>
<evidence type="ECO:0000256" key="5">
    <source>
        <dbReference type="ARBA" id="ARBA00022606"/>
    </source>
</evidence>
<dbReference type="SMART" id="SM00086">
    <property type="entry name" value="PAC"/>
    <property type="match status" value="1"/>
</dbReference>
<dbReference type="CDD" id="cd00130">
    <property type="entry name" value="PAS"/>
    <property type="match status" value="1"/>
</dbReference>
<keyword evidence="10" id="KW-0547">Nucleotide-binding</keyword>
<dbReference type="EMBL" id="FOTF01000012">
    <property type="protein sequence ID" value="SFL28398.1"/>
    <property type="molecule type" value="Genomic_DNA"/>
</dbReference>
<dbReference type="SUPFAM" id="SSF55785">
    <property type="entry name" value="PYP-like sensor domain (PAS domain)"/>
    <property type="match status" value="3"/>
</dbReference>
<comment type="catalytic activity">
    <reaction evidence="1">
        <text>ATP + protein L-histidine = ADP + protein N-phospho-L-histidine.</text>
        <dbReference type="EC" id="2.7.13.3"/>
    </reaction>
</comment>
<keyword evidence="7" id="KW-0288">FMN</keyword>
<dbReference type="InterPro" id="IPR013655">
    <property type="entry name" value="PAS_fold_3"/>
</dbReference>
<keyword evidence="13" id="KW-0157">Chromophore</keyword>
<dbReference type="Gene3D" id="3.30.450.20">
    <property type="entry name" value="PAS domain"/>
    <property type="match status" value="3"/>
</dbReference>
<evidence type="ECO:0000256" key="16">
    <source>
        <dbReference type="SAM" id="MobiDB-lite"/>
    </source>
</evidence>
<evidence type="ECO:0000256" key="2">
    <source>
        <dbReference type="ARBA" id="ARBA00012438"/>
    </source>
</evidence>
<dbReference type="NCBIfam" id="TIGR00229">
    <property type="entry name" value="sensory_box"/>
    <property type="match status" value="1"/>
</dbReference>
<dbReference type="Pfam" id="PF08448">
    <property type="entry name" value="PAS_4"/>
    <property type="match status" value="2"/>
</dbReference>
<dbReference type="PROSITE" id="PS50112">
    <property type="entry name" value="PAS"/>
    <property type="match status" value="1"/>
</dbReference>
<dbReference type="InterPro" id="IPR011102">
    <property type="entry name" value="Sig_transdc_His_kinase_HWE"/>
</dbReference>
<dbReference type="EC" id="2.7.13.3" evidence="2"/>
<keyword evidence="6" id="KW-0285">Flavoprotein</keyword>
<dbReference type="RefSeq" id="WP_175499315.1">
    <property type="nucleotide sequence ID" value="NZ_FOTF01000012.1"/>
</dbReference>
<dbReference type="GO" id="GO:0004673">
    <property type="term" value="F:protein histidine kinase activity"/>
    <property type="evidence" value="ECO:0007669"/>
    <property type="project" value="UniProtKB-EC"/>
</dbReference>
<evidence type="ECO:0000256" key="10">
    <source>
        <dbReference type="ARBA" id="ARBA00022741"/>
    </source>
</evidence>
<evidence type="ECO:0000313" key="20">
    <source>
        <dbReference type="Proteomes" id="UP000199550"/>
    </source>
</evidence>
<gene>
    <name evidence="19" type="ORF">SAMN04488004_11270</name>
</gene>
<evidence type="ECO:0000256" key="12">
    <source>
        <dbReference type="ARBA" id="ARBA00022840"/>
    </source>
</evidence>
<dbReference type="PANTHER" id="PTHR41523:SF8">
    <property type="entry name" value="ETHYLENE RESPONSE SENSOR PROTEIN"/>
    <property type="match status" value="1"/>
</dbReference>
<dbReference type="SMART" id="SM00911">
    <property type="entry name" value="HWE_HK"/>
    <property type="match status" value="1"/>
</dbReference>
<name>A0A1I4GED4_9RHOB</name>
<dbReference type="Pfam" id="PF07536">
    <property type="entry name" value="HWE_HK"/>
    <property type="match status" value="1"/>
</dbReference>
<accession>A0A1I4GED4</accession>
<dbReference type="InterPro" id="IPR000014">
    <property type="entry name" value="PAS"/>
</dbReference>
<evidence type="ECO:0000313" key="19">
    <source>
        <dbReference type="EMBL" id="SFL28398.1"/>
    </source>
</evidence>
<feature type="compositionally biased region" description="Basic and acidic residues" evidence="16">
    <location>
        <begin position="11"/>
        <end position="21"/>
    </location>
</feature>
<evidence type="ECO:0000256" key="15">
    <source>
        <dbReference type="ARBA" id="ARBA00023170"/>
    </source>
</evidence>
<keyword evidence="12" id="KW-0067">ATP-binding</keyword>
<keyword evidence="14" id="KW-0843">Virulence</keyword>
<dbReference type="SMART" id="SM00091">
    <property type="entry name" value="PAS"/>
    <property type="match status" value="3"/>
</dbReference>
<evidence type="ECO:0000256" key="3">
    <source>
        <dbReference type="ARBA" id="ARBA00022543"/>
    </source>
</evidence>
<evidence type="ECO:0000259" key="18">
    <source>
        <dbReference type="PROSITE" id="PS50113"/>
    </source>
</evidence>
<protein>
    <recommendedName>
        <fullName evidence="2">histidine kinase</fullName>
        <ecNumber evidence="2">2.7.13.3</ecNumber>
    </recommendedName>
</protein>
<evidence type="ECO:0000256" key="1">
    <source>
        <dbReference type="ARBA" id="ARBA00000085"/>
    </source>
</evidence>
<sequence length="636" mass="70675">MIESSAPNESFDAKSAPKDSGHAPAFLGGGELGQRMCAFDWQTTPLGAPSTWPTALTTLVEVMLQSRQPMFLAWGDARTMLYNDAYATVLGARHPDALGRPFFDVWHDIIDVVKPIMDKAFAGESTHMDDLMLLIHRHGYPEEAHFAFSYTPVRGGSGTVMGMFCACTETTKEVMARRREIAESERLENMFAMAPSFMAILRGPRHIFESTNAAYNRLIGRDDIIGRSVREALPDIAGQGFFEILDEVYATGQPFVNQDAKVTFQTSEDSAPTDRYVSFIFQPIKGDDGEVTGVFIDGHDVTERMISQGALTESETRFREMADNAPNFIWMTEPSGGCTYVNQRWHSFTGQTAQDVCGNGWLDAVHPDDLEEVRLALQQAHVDHDVFELEYRLRQEDGTYVWTLNTAQPRFTTDGTFVGLLGSGLDIDERKDFEERQALMVRELHHRVKNTLATVQAIIGFTLRTSTDMESFRTGVSNRIASLARSHSSLTDAEWQGMDLRAVLRSELEPYDNGKRLILKGPRVFLSSDTVVPLTMAVHELTTNAVKYGALSNEDGQIEVRWSVTIGPEGEHLTLDWREIGGPEVCPPTRTGFGTTLLERLLGGQLNGSATMNYPAQGVEVQIKAQLRDAKVGTKP</sequence>
<evidence type="ECO:0000256" key="14">
    <source>
        <dbReference type="ARBA" id="ARBA00023026"/>
    </source>
</evidence>
<reference evidence="19 20" key="1">
    <citation type="submission" date="2016-10" db="EMBL/GenBank/DDBJ databases">
        <authorList>
            <person name="de Groot N.N."/>
        </authorList>
    </citation>
    <scope>NUCLEOTIDE SEQUENCE [LARGE SCALE GENOMIC DNA]</scope>
    <source>
        <strain evidence="19 20">DSM 16199</strain>
    </source>
</reference>
<dbReference type="GO" id="GO:0009881">
    <property type="term" value="F:photoreceptor activity"/>
    <property type="evidence" value="ECO:0007669"/>
    <property type="project" value="UniProtKB-KW"/>
</dbReference>
<feature type="domain" description="PAS" evidence="17">
    <location>
        <begin position="314"/>
        <end position="384"/>
    </location>
</feature>
<evidence type="ECO:0000256" key="13">
    <source>
        <dbReference type="ARBA" id="ARBA00022991"/>
    </source>
</evidence>
<keyword evidence="9" id="KW-0677">Repeat</keyword>
<keyword evidence="11" id="KW-0418">Kinase</keyword>
<dbReference type="Proteomes" id="UP000199550">
    <property type="component" value="Unassembled WGS sequence"/>
</dbReference>
<feature type="domain" description="PAC" evidence="18">
    <location>
        <begin position="387"/>
        <end position="439"/>
    </location>
</feature>
<evidence type="ECO:0000256" key="7">
    <source>
        <dbReference type="ARBA" id="ARBA00022643"/>
    </source>
</evidence>
<evidence type="ECO:0000256" key="6">
    <source>
        <dbReference type="ARBA" id="ARBA00022630"/>
    </source>
</evidence>
<dbReference type="PANTHER" id="PTHR41523">
    <property type="entry name" value="TWO-COMPONENT SYSTEM SENSOR PROTEIN"/>
    <property type="match status" value="1"/>
</dbReference>
<dbReference type="InterPro" id="IPR035965">
    <property type="entry name" value="PAS-like_dom_sf"/>
</dbReference>
<dbReference type="InterPro" id="IPR000700">
    <property type="entry name" value="PAS-assoc_C"/>
</dbReference>